<accession>A0A418WZA7</accession>
<organism evidence="3 4">
    <name type="scientific">Noviherbaspirillum cavernae</name>
    <dbReference type="NCBI Taxonomy" id="2320862"/>
    <lineage>
        <taxon>Bacteria</taxon>
        <taxon>Pseudomonadati</taxon>
        <taxon>Pseudomonadota</taxon>
        <taxon>Betaproteobacteria</taxon>
        <taxon>Burkholderiales</taxon>
        <taxon>Oxalobacteraceae</taxon>
        <taxon>Noviherbaspirillum</taxon>
    </lineage>
</organism>
<evidence type="ECO:0000313" key="4">
    <source>
        <dbReference type="Proteomes" id="UP000285190"/>
    </source>
</evidence>
<dbReference type="Proteomes" id="UP000285190">
    <property type="component" value="Unassembled WGS sequence"/>
</dbReference>
<dbReference type="NCBIfam" id="TIGR02099">
    <property type="entry name" value="YhdP family protein"/>
    <property type="match status" value="1"/>
</dbReference>
<feature type="domain" description="YhdP central" evidence="2">
    <location>
        <begin position="41"/>
        <end position="1374"/>
    </location>
</feature>
<proteinExistence type="predicted"/>
<dbReference type="OrthoDB" id="8521382at2"/>
<evidence type="ECO:0000313" key="3">
    <source>
        <dbReference type="EMBL" id="RJG05569.1"/>
    </source>
</evidence>
<dbReference type="InterPro" id="IPR011836">
    <property type="entry name" value="YhdP"/>
</dbReference>
<dbReference type="PANTHER" id="PTHR38690:SF1">
    <property type="entry name" value="PROTEASE"/>
    <property type="match status" value="1"/>
</dbReference>
<dbReference type="Pfam" id="PF13116">
    <property type="entry name" value="YhdP"/>
    <property type="match status" value="1"/>
</dbReference>
<name>A0A418WZA7_9BURK</name>
<sequence>MSNDQPISNQTIGRAAACWKVIQQQYRAFNAVTHHALGFLLKSLVVVYFVFCALFLGLRYVVLPNIDNYKADVENMATHVIGNKVSIAGINASWDGLRPQLALDNVAIHDKSGNETLRLPKVSVTVSWLSVLVGDLRLHRLEVRQPEMDVRRDAAGNLYVAGIFIDMHKSGGDSTAADWVLSQHEIAIRGGTLRWKDDKRGAPEVVLNGVDLVLRNQWRHHEFALKATPPAGFSAPLDVRAAFVHPRFSRSISDPMRWKGELYADLENADLTAWKPYVDYPIELGQGRGSVRAWLDFDHAKVANFTADLSLANVSARLRKDLAPLNLAQVDGRVSVKEDFNPDSEDGTPTFGMNGHAIALTDFSLRTDDGLVLPPTTISESFTPERKGKPEKTAIIARRLDLKTLAEFGERLPISAEQRQMLTDFAPQGVLQDFSVQWQGKYPQISSYSAKGRFEGLSLAPQAPRPARPRSGKTAAQAAVPGIPGFENLTGEVDANDKGGSIRLVSDKIQLQFPGYFAEPSMPFDRLNMQANWAFQDNDQLLLDVRNLEFEQGTLSGSLSGRHLMPLNSQQAKTPGVIDMTGKVTGLDVTRVGSFLPLNTPASLREWLTGALVGGAAEDVRIKVKGDLADFPFHARVAGEKPKGEFSVFGRIKDGKLNYTPGHFAKDGKAPFWPLLEDINGTIAFDRSRMEIRGDSAKTHGAALSNVIAVIDDLAVPEGLLEISGDAAGSLQDFVGYANDSPVAEWIGHFTEETKASGNAKLALKLELPLAHMDEARVKGTLQFINNNVTLFNAMPSLAGTSGKLEFHEKGFNLNGIKASFVGGPVALTGGMQRDSGVLVKAEGTVTSDGLRKAYPTSAMQRLSERIAGSARYSTAIRVRNHQPEVVVESNLAGLALDFPAPLRKGAHETMPLKFELTGVSSNEASFLRDEMKLALGSAIAVRYERQKSTEKGAEWRVVRGGIGVNVPAPQPDNGLIANVNLKTLNIDEWGRAVEAIVGEGLPAEQDRQADVLGIGQYIEPEVLAARATELIVMGKKLDNVVVGASHQKGVWQANIDSEQASGYLTWNQSRSGRGLGRVTARLASLVIPKSAASDVSELLEGKNEATQMPGLDIVAENFELFGKKFGHIELAADNARGSAGREWRISKLLISNPDGELKASGKWAKQDNHSVSNLSYTLYVADAGKLLERFGFANVLRGGKGKMEGEISWKGQPFALDVPSLSGNFHMDIASGQFLKVDPSAAKLLGVLNMQALPRRLALDFRDVFSEGFAFDGITAAASITNGVAKTDSFKMRGVAATVLIDGTADIGRESQNLHVAVIPEINVGAASVVYGLAVNPVIGVGTFLAQLFLRDPLMKAFTFEYQVTGPWKEPVVTKLARKMGSPAADPVTESAKPG</sequence>
<gene>
    <name evidence="3" type="ORF">D3870_05655</name>
</gene>
<dbReference type="InterPro" id="IPR025263">
    <property type="entry name" value="YhdP_central"/>
</dbReference>
<reference evidence="3 4" key="1">
    <citation type="submission" date="2018-09" db="EMBL/GenBank/DDBJ databases">
        <authorList>
            <person name="Zhu H."/>
        </authorList>
    </citation>
    <scope>NUCLEOTIDE SEQUENCE [LARGE SCALE GENOMIC DNA]</scope>
    <source>
        <strain evidence="3 4">K2R10-39</strain>
    </source>
</reference>
<comment type="caution">
    <text evidence="3">The sequence shown here is derived from an EMBL/GenBank/DDBJ whole genome shotgun (WGS) entry which is preliminary data.</text>
</comment>
<dbReference type="RefSeq" id="WP_119737381.1">
    <property type="nucleotide sequence ID" value="NZ_QYUN01000002.1"/>
</dbReference>
<dbReference type="PANTHER" id="PTHR38690">
    <property type="entry name" value="PROTEASE-RELATED"/>
    <property type="match status" value="1"/>
</dbReference>
<feature type="transmembrane region" description="Helical" evidence="1">
    <location>
        <begin position="39"/>
        <end position="62"/>
    </location>
</feature>
<dbReference type="EMBL" id="QYUN01000002">
    <property type="protein sequence ID" value="RJG05569.1"/>
    <property type="molecule type" value="Genomic_DNA"/>
</dbReference>
<keyword evidence="4" id="KW-1185">Reference proteome</keyword>
<evidence type="ECO:0000256" key="1">
    <source>
        <dbReference type="SAM" id="Phobius"/>
    </source>
</evidence>
<keyword evidence="1" id="KW-0472">Membrane</keyword>
<keyword evidence="1" id="KW-1133">Transmembrane helix</keyword>
<protein>
    <submittedName>
        <fullName evidence="3">TIGR02099 family protein</fullName>
    </submittedName>
</protein>
<evidence type="ECO:0000259" key="2">
    <source>
        <dbReference type="Pfam" id="PF13116"/>
    </source>
</evidence>
<keyword evidence="1" id="KW-0812">Transmembrane</keyword>